<dbReference type="InterPro" id="IPR043504">
    <property type="entry name" value="Peptidase_S1_PA_chymotrypsin"/>
</dbReference>
<keyword evidence="1" id="KW-1015">Disulfide bond</keyword>
<evidence type="ECO:0000256" key="1">
    <source>
        <dbReference type="ARBA" id="ARBA00023157"/>
    </source>
</evidence>
<name>A0AAD4MRK5_9BILA</name>
<reference evidence="3" key="1">
    <citation type="submission" date="2022-01" db="EMBL/GenBank/DDBJ databases">
        <title>Genome Sequence Resource for Two Populations of Ditylenchus destructor, the Migratory Endoparasitic Phytonematode.</title>
        <authorList>
            <person name="Zhang H."/>
            <person name="Lin R."/>
            <person name="Xie B."/>
        </authorList>
    </citation>
    <scope>NUCLEOTIDE SEQUENCE</scope>
    <source>
        <strain evidence="3">BazhouSP</strain>
    </source>
</reference>
<protein>
    <submittedName>
        <fullName evidence="3">Trypsin domain-containing protein</fullName>
    </submittedName>
</protein>
<gene>
    <name evidence="3" type="ORF">DdX_14803</name>
</gene>
<comment type="caution">
    <text evidence="3">The sequence shown here is derived from an EMBL/GenBank/DDBJ whole genome shotgun (WGS) entry which is preliminary data.</text>
</comment>
<evidence type="ECO:0000259" key="2">
    <source>
        <dbReference type="PROSITE" id="PS50240"/>
    </source>
</evidence>
<dbReference type="AlphaFoldDB" id="A0AAD4MRK5"/>
<dbReference type="Proteomes" id="UP001201812">
    <property type="component" value="Unassembled WGS sequence"/>
</dbReference>
<dbReference type="GO" id="GO:0004252">
    <property type="term" value="F:serine-type endopeptidase activity"/>
    <property type="evidence" value="ECO:0007669"/>
    <property type="project" value="InterPro"/>
</dbReference>
<dbReference type="SUPFAM" id="SSF50494">
    <property type="entry name" value="Trypsin-like serine proteases"/>
    <property type="match status" value="2"/>
</dbReference>
<dbReference type="InterPro" id="IPR009003">
    <property type="entry name" value="Peptidase_S1_PA"/>
</dbReference>
<keyword evidence="4" id="KW-1185">Reference proteome</keyword>
<dbReference type="PROSITE" id="PS50240">
    <property type="entry name" value="TRYPSIN_DOM"/>
    <property type="match status" value="1"/>
</dbReference>
<organism evidence="3 4">
    <name type="scientific">Ditylenchus destructor</name>
    <dbReference type="NCBI Taxonomy" id="166010"/>
    <lineage>
        <taxon>Eukaryota</taxon>
        <taxon>Metazoa</taxon>
        <taxon>Ecdysozoa</taxon>
        <taxon>Nematoda</taxon>
        <taxon>Chromadorea</taxon>
        <taxon>Rhabditida</taxon>
        <taxon>Tylenchina</taxon>
        <taxon>Tylenchomorpha</taxon>
        <taxon>Sphaerularioidea</taxon>
        <taxon>Anguinidae</taxon>
        <taxon>Anguininae</taxon>
        <taxon>Ditylenchus</taxon>
    </lineage>
</organism>
<dbReference type="PANTHER" id="PTHR24253">
    <property type="entry name" value="TRANSMEMBRANE PROTEASE SERINE"/>
    <property type="match status" value="1"/>
</dbReference>
<accession>A0AAD4MRK5</accession>
<proteinExistence type="predicted"/>
<feature type="domain" description="Peptidase S1" evidence="2">
    <location>
        <begin position="73"/>
        <end position="352"/>
    </location>
</feature>
<sequence>MIGFMLRSVFVGGLIMGFLASLSASQALGKYLFGISPEDLLLVKQQCQSMSTDQLVYDNESVSMNVPEIADRIIGGLPASSGSFGFMAVLVDPNTRIPFCGASYVLPWLLITARHCLNYLAPIVHGKDRFISDKGFHLYSGGLCALKSEECVKSDMQEKHYSVVAFDDRHNFEIWAQTRFDIAFIVLDREIKEQLNNEIVCVRQEKDLPATELTSLGWGAIDDAKPGQEYSPVLRYTPHIEAIDIATMKERYEIDLDNKPDRTWTFAIHNRVTSQKPSMGDSGTPILRKLKDEINYEMVGIYSTTIKEKGVEVGIAPRISMYNTELCVLFGLCYTEMNAKGSQLLAINRLMMPMTKILADPAFNIFEKRLSRDESKSLLSCRETDLGPFPIFSQSIWAAAITVNGELVCGASFYSKTHLITASRCLEPYMNQAEDGMLPIFSVYAGLRHTQSEKQTYIVDEKKDMQVGSIVWREQEELMLVELAENAWGVDENACSCSKQCFQPFCLPKHDYISATQNVIIMGWSSQNSVKWMEMYIMSPQEINIAECHTCLETGKKCLRPKNNKETLAPFLYGSGVVYLDYSRTFSGILLYTDQSGTNCKGISVMLQSNNFADELCAYTSLCDEYNYVLVKFPFFDRKYKNDQRAVQILK</sequence>
<evidence type="ECO:0000313" key="4">
    <source>
        <dbReference type="Proteomes" id="UP001201812"/>
    </source>
</evidence>
<dbReference type="SMART" id="SM00020">
    <property type="entry name" value="Tryp_SPc"/>
    <property type="match status" value="1"/>
</dbReference>
<dbReference type="GO" id="GO:0006508">
    <property type="term" value="P:proteolysis"/>
    <property type="evidence" value="ECO:0007669"/>
    <property type="project" value="InterPro"/>
</dbReference>
<dbReference type="InterPro" id="IPR001254">
    <property type="entry name" value="Trypsin_dom"/>
</dbReference>
<dbReference type="Pfam" id="PF00089">
    <property type="entry name" value="Trypsin"/>
    <property type="match status" value="2"/>
</dbReference>
<evidence type="ECO:0000313" key="3">
    <source>
        <dbReference type="EMBL" id="KAI1703662.1"/>
    </source>
</evidence>
<dbReference type="Gene3D" id="2.40.10.10">
    <property type="entry name" value="Trypsin-like serine proteases"/>
    <property type="match status" value="3"/>
</dbReference>
<dbReference type="EMBL" id="JAKKPZ010000079">
    <property type="protein sequence ID" value="KAI1703662.1"/>
    <property type="molecule type" value="Genomic_DNA"/>
</dbReference>